<dbReference type="InterPro" id="IPR048627">
    <property type="entry name" value="Sec10_HB"/>
</dbReference>
<accession>A0A250WTZ5</accession>
<dbReference type="InterPro" id="IPR048625">
    <property type="entry name" value="Sec10_N"/>
</dbReference>
<dbReference type="PANTHER" id="PTHR12100">
    <property type="entry name" value="SEC10"/>
    <property type="match status" value="1"/>
</dbReference>
<evidence type="ECO:0000256" key="3">
    <source>
        <dbReference type="ARBA" id="ARBA00022483"/>
    </source>
</evidence>
<comment type="caution">
    <text evidence="8">The sequence shown here is derived from an EMBL/GenBank/DDBJ whole genome shotgun (WGS) entry which is preliminary data.</text>
</comment>
<organism evidence="8 9">
    <name type="scientific">Chlamydomonas eustigma</name>
    <dbReference type="NCBI Taxonomy" id="1157962"/>
    <lineage>
        <taxon>Eukaryota</taxon>
        <taxon>Viridiplantae</taxon>
        <taxon>Chlorophyta</taxon>
        <taxon>core chlorophytes</taxon>
        <taxon>Chlorophyceae</taxon>
        <taxon>CS clade</taxon>
        <taxon>Chlamydomonadales</taxon>
        <taxon>Chlamydomonadaceae</taxon>
        <taxon>Chlamydomonas</taxon>
    </lineage>
</organism>
<feature type="domain" description="Exocyst complex component Sec10 N-terminal" evidence="7">
    <location>
        <begin position="84"/>
        <end position="188"/>
    </location>
</feature>
<evidence type="ECO:0000259" key="7">
    <source>
        <dbReference type="Pfam" id="PF20667"/>
    </source>
</evidence>
<evidence type="ECO:0000256" key="5">
    <source>
        <dbReference type="SAM" id="MobiDB-lite"/>
    </source>
</evidence>
<dbReference type="OrthoDB" id="125856at2759"/>
<dbReference type="Pfam" id="PF20667">
    <property type="entry name" value="Sec10_N"/>
    <property type="match status" value="1"/>
</dbReference>
<evidence type="ECO:0008006" key="10">
    <source>
        <dbReference type="Google" id="ProtNLM"/>
    </source>
</evidence>
<evidence type="ECO:0000313" key="8">
    <source>
        <dbReference type="EMBL" id="GAX74293.1"/>
    </source>
</evidence>
<feature type="region of interest" description="Disordered" evidence="5">
    <location>
        <begin position="535"/>
        <end position="558"/>
    </location>
</feature>
<proteinExistence type="inferred from homology"/>
<reference evidence="8 9" key="1">
    <citation type="submission" date="2017-08" db="EMBL/GenBank/DDBJ databases">
        <title>Acidophilic green algal genome provides insights into adaptation to an acidic environment.</title>
        <authorList>
            <person name="Hirooka S."/>
            <person name="Hirose Y."/>
            <person name="Kanesaki Y."/>
            <person name="Higuchi S."/>
            <person name="Fujiwara T."/>
            <person name="Onuma R."/>
            <person name="Era A."/>
            <person name="Ohbayashi R."/>
            <person name="Uzuka A."/>
            <person name="Nozaki H."/>
            <person name="Yoshikawa H."/>
            <person name="Miyagishima S.Y."/>
        </authorList>
    </citation>
    <scope>NUCLEOTIDE SEQUENCE [LARGE SCALE GENOMIC DNA]</scope>
    <source>
        <strain evidence="8 9">NIES-2499</strain>
    </source>
</reference>
<keyword evidence="4" id="KW-0175">Coiled coil</keyword>
<keyword evidence="2" id="KW-0813">Transport</keyword>
<evidence type="ECO:0000259" key="6">
    <source>
        <dbReference type="Pfam" id="PF07393"/>
    </source>
</evidence>
<dbReference type="GO" id="GO:0006887">
    <property type="term" value="P:exocytosis"/>
    <property type="evidence" value="ECO:0007669"/>
    <property type="project" value="UniProtKB-KW"/>
</dbReference>
<feature type="region of interest" description="Disordered" evidence="5">
    <location>
        <begin position="389"/>
        <end position="453"/>
    </location>
</feature>
<dbReference type="Proteomes" id="UP000232323">
    <property type="component" value="Unassembled WGS sequence"/>
</dbReference>
<protein>
    <recommendedName>
        <fullName evidence="10">Exocyst complex component Sec10</fullName>
    </recommendedName>
</protein>
<sequence>MSEQNQLRRGPETVKGEDAAGKFTAINPAAFKGGFSEANLLAYLARDALRHKYGLRSNLEGSAQVTAKTSLDGVQQLMGVLVKAGTELQQLHKEVSKTVSQLQVSYSIHEAEYKMEVENIQTSGGAIRKSFEDLEARMARVSQIGTRIGDRLQTADSLRSRALQMIEIMGYLRQFSELREGQSDKIFKKQLPPVFWEEGGLQEAAVLTRRLTNLVVDAMSAKQRSKLLVVNVDDSQDASSTKGSLEYTYARLQQYSSWLEVRMVARFDVALENDDLTSMAECAKVMEEFGRGKAITQRYVSTHPLLMIGEEEALSAFTGRPKGGSGSELQLVLKPLDELYKTLLDAVLEEVERTSYIFADPKKAMELFTQRLFEERVKPAIDRILGRSSSGSVSAFTSPGGSPSPGNSSSNEPESDEDKDPGPVGTTRTKTHPSMRAKTEPYNYQHRVSHHTRKSDLMRNQVVTMAEVYRRTRTFMDGLQAAASGPPAGPLDLNIVRDGLFGSFLTSYPQPELQWLMSRYEEEVEGRAPVIKVSESSAVKGRPSASGTALSSPPAERAPLPPSLELVQQLLHCHQEAVKRAETLATGQVQLAGCIRAMFLGEGPFAPMNGSLLQLLVHHVLDGVEATLDLCNIRDFKSKAKADVAAAFETRKKQREQLMIARYEAYMDHEALPEAPKLMDVEKSTAKELGEKFVQNRVMKVLQAAKTATGIMSSLQQHFNDSLSPLLAAGSLSDLGACEAGLLTLLRAAEESVLLVLRKCMEVVVIQIEKTLMLEQRAAEFLLRVKDVQDMSFSRPTNACMLVCSIWSAFRDAAGENLEGANLSSLLTEVGLKVHGVVLNHIQQFHFSPHGALKLKADVNEYTECARSMEQPQLLEKFTAAQGLINILVVSPESILPLVNGSLRMEHREALKYAKLREDFEVARVDGRSITQLLSQAGLSEGGARR</sequence>
<dbReference type="GO" id="GO:0000145">
    <property type="term" value="C:exocyst"/>
    <property type="evidence" value="ECO:0007669"/>
    <property type="project" value="TreeGrafter"/>
</dbReference>
<gene>
    <name evidence="8" type="ORF">CEUSTIGMA_g1742.t1</name>
</gene>
<evidence type="ECO:0000256" key="4">
    <source>
        <dbReference type="ARBA" id="ARBA00023054"/>
    </source>
</evidence>
<name>A0A250WTZ5_9CHLO</name>
<dbReference type="STRING" id="1157962.A0A250WTZ5"/>
<keyword evidence="3" id="KW-0268">Exocytosis</keyword>
<keyword evidence="9" id="KW-1185">Reference proteome</keyword>
<feature type="compositionally biased region" description="Low complexity" evidence="5">
    <location>
        <begin position="398"/>
        <end position="412"/>
    </location>
</feature>
<dbReference type="Pfam" id="PF07393">
    <property type="entry name" value="Sec10_HB"/>
    <property type="match status" value="1"/>
</dbReference>
<dbReference type="PANTHER" id="PTHR12100:SF0">
    <property type="entry name" value="EXOCYST COMPLEX COMPONENT 5"/>
    <property type="match status" value="1"/>
</dbReference>
<evidence type="ECO:0000256" key="2">
    <source>
        <dbReference type="ARBA" id="ARBA00022448"/>
    </source>
</evidence>
<dbReference type="InterPro" id="IPR009976">
    <property type="entry name" value="Sec10-like"/>
</dbReference>
<dbReference type="AlphaFoldDB" id="A0A250WTZ5"/>
<comment type="similarity">
    <text evidence="1">Belongs to the SEC10 family.</text>
</comment>
<evidence type="ECO:0000256" key="1">
    <source>
        <dbReference type="ARBA" id="ARBA00006572"/>
    </source>
</evidence>
<dbReference type="EMBL" id="BEGY01000006">
    <property type="protein sequence ID" value="GAX74293.1"/>
    <property type="molecule type" value="Genomic_DNA"/>
</dbReference>
<dbReference type="GO" id="GO:0006893">
    <property type="term" value="P:Golgi to plasma membrane transport"/>
    <property type="evidence" value="ECO:0007669"/>
    <property type="project" value="TreeGrafter"/>
</dbReference>
<evidence type="ECO:0000313" key="9">
    <source>
        <dbReference type="Proteomes" id="UP000232323"/>
    </source>
</evidence>
<feature type="domain" description="Exocyst complex component Sec10-like alpha-helical bundle" evidence="6">
    <location>
        <begin position="204"/>
        <end position="925"/>
    </location>
</feature>